<sequence length="28" mass="3206">MSETVFSCVSVLYLSVKMEVKTWCHKVA</sequence>
<reference evidence="1" key="2">
    <citation type="journal article" date="2015" name="Data Brief">
        <title>Shoot transcriptome of the giant reed, Arundo donax.</title>
        <authorList>
            <person name="Barrero R.A."/>
            <person name="Guerrero F.D."/>
            <person name="Moolhuijzen P."/>
            <person name="Goolsby J.A."/>
            <person name="Tidwell J."/>
            <person name="Bellgard S.E."/>
            <person name="Bellgard M.I."/>
        </authorList>
    </citation>
    <scope>NUCLEOTIDE SEQUENCE</scope>
    <source>
        <tissue evidence="1">Shoot tissue taken approximately 20 cm above the soil surface</tissue>
    </source>
</reference>
<proteinExistence type="predicted"/>
<accession>A0A0A9B873</accession>
<organism evidence="1">
    <name type="scientific">Arundo donax</name>
    <name type="common">Giant reed</name>
    <name type="synonym">Donax arundinaceus</name>
    <dbReference type="NCBI Taxonomy" id="35708"/>
    <lineage>
        <taxon>Eukaryota</taxon>
        <taxon>Viridiplantae</taxon>
        <taxon>Streptophyta</taxon>
        <taxon>Embryophyta</taxon>
        <taxon>Tracheophyta</taxon>
        <taxon>Spermatophyta</taxon>
        <taxon>Magnoliopsida</taxon>
        <taxon>Liliopsida</taxon>
        <taxon>Poales</taxon>
        <taxon>Poaceae</taxon>
        <taxon>PACMAD clade</taxon>
        <taxon>Arundinoideae</taxon>
        <taxon>Arundineae</taxon>
        <taxon>Arundo</taxon>
    </lineage>
</organism>
<reference evidence="1" key="1">
    <citation type="submission" date="2014-09" db="EMBL/GenBank/DDBJ databases">
        <authorList>
            <person name="Magalhaes I.L.F."/>
            <person name="Oliveira U."/>
            <person name="Santos F.R."/>
            <person name="Vidigal T.H.D.A."/>
            <person name="Brescovit A.D."/>
            <person name="Santos A.J."/>
        </authorList>
    </citation>
    <scope>NUCLEOTIDE SEQUENCE</scope>
    <source>
        <tissue evidence="1">Shoot tissue taken approximately 20 cm above the soil surface</tissue>
    </source>
</reference>
<protein>
    <submittedName>
        <fullName evidence="1">Uncharacterized protein</fullName>
    </submittedName>
</protein>
<name>A0A0A9B873_ARUDO</name>
<dbReference type="EMBL" id="GBRH01238369">
    <property type="protein sequence ID" value="JAD59526.1"/>
    <property type="molecule type" value="Transcribed_RNA"/>
</dbReference>
<evidence type="ECO:0000313" key="1">
    <source>
        <dbReference type="EMBL" id="JAD59526.1"/>
    </source>
</evidence>
<dbReference type="AlphaFoldDB" id="A0A0A9B873"/>